<protein>
    <recommendedName>
        <fullName evidence="4">YitT family protein</fullName>
    </recommendedName>
</protein>
<feature type="transmembrane region" description="Helical" evidence="1">
    <location>
        <begin position="12"/>
        <end position="35"/>
    </location>
</feature>
<dbReference type="PATRIC" id="fig|284581.3.peg.4216"/>
<reference evidence="3" key="1">
    <citation type="submission" date="2015-08" db="EMBL/GenBank/DDBJ databases">
        <title>Fjat-14210 dsm16467.</title>
        <authorList>
            <person name="Liu B."/>
            <person name="Wang J."/>
            <person name="Zhu Y."/>
            <person name="Liu G."/>
            <person name="Chen Q."/>
            <person name="Chen Z."/>
            <person name="Lan J."/>
            <person name="Che J."/>
            <person name="Ge C."/>
            <person name="Shi H."/>
            <person name="Pan Z."/>
            <person name="Liu X."/>
        </authorList>
    </citation>
    <scope>NUCLEOTIDE SEQUENCE [LARGE SCALE GENOMIC DNA]</scope>
    <source>
        <strain evidence="3">DSM 16467</strain>
    </source>
</reference>
<gene>
    <name evidence="2" type="ORF">AMD01_19180</name>
</gene>
<keyword evidence="3" id="KW-1185">Reference proteome</keyword>
<evidence type="ECO:0000313" key="3">
    <source>
        <dbReference type="Proteomes" id="UP000037558"/>
    </source>
</evidence>
<dbReference type="STRING" id="284581.AMD01_19180"/>
<name>A0A0M0KQI6_9BACI</name>
<feature type="transmembrane region" description="Helical" evidence="1">
    <location>
        <begin position="47"/>
        <end position="65"/>
    </location>
</feature>
<proteinExistence type="predicted"/>
<dbReference type="RefSeq" id="WP_211263413.1">
    <property type="nucleotide sequence ID" value="NZ_JAUKEN010000005.1"/>
</dbReference>
<comment type="caution">
    <text evidence="2">The sequence shown here is derived from an EMBL/GenBank/DDBJ whole genome shotgun (WGS) entry which is preliminary data.</text>
</comment>
<accession>A0A0M0KQI6</accession>
<feature type="transmembrane region" description="Helical" evidence="1">
    <location>
        <begin position="104"/>
        <end position="122"/>
    </location>
</feature>
<sequence>MINRFIQYIVGLLFLSFGVSLTIVADVGAGAWDALNVGLSKSIGLTIGNWVMIVGILMMIVNALLVKRIEWLALAPVFIIGFLIDLWMLNVLSKLAFESTVGKYLLFIGGIFTIAVGVVIYLRAKFPANPIDNLMLSLQERFGISLMVGKTIGEVSALVLAFLLDGAIGVGTIIITFLMGPAIQLVTPIINAFFNKGVEEKVTPI</sequence>
<evidence type="ECO:0008006" key="4">
    <source>
        <dbReference type="Google" id="ProtNLM"/>
    </source>
</evidence>
<dbReference type="PANTHER" id="PTHR40078">
    <property type="entry name" value="INTEGRAL MEMBRANE PROTEIN-RELATED"/>
    <property type="match status" value="1"/>
</dbReference>
<dbReference type="EMBL" id="LILC01000030">
    <property type="protein sequence ID" value="KOO41075.1"/>
    <property type="molecule type" value="Genomic_DNA"/>
</dbReference>
<dbReference type="Proteomes" id="UP000037558">
    <property type="component" value="Unassembled WGS sequence"/>
</dbReference>
<keyword evidence="1" id="KW-0472">Membrane</keyword>
<dbReference type="AlphaFoldDB" id="A0A0M0KQI6"/>
<feature type="transmembrane region" description="Helical" evidence="1">
    <location>
        <begin position="72"/>
        <end position="92"/>
    </location>
</feature>
<dbReference type="InterPro" id="IPR038750">
    <property type="entry name" value="YczE/YyaS-like"/>
</dbReference>
<organism evidence="2 3">
    <name type="scientific">Priestia koreensis</name>
    <dbReference type="NCBI Taxonomy" id="284581"/>
    <lineage>
        <taxon>Bacteria</taxon>
        <taxon>Bacillati</taxon>
        <taxon>Bacillota</taxon>
        <taxon>Bacilli</taxon>
        <taxon>Bacillales</taxon>
        <taxon>Bacillaceae</taxon>
        <taxon>Priestia</taxon>
    </lineage>
</organism>
<dbReference type="PANTHER" id="PTHR40078:SF1">
    <property type="entry name" value="INTEGRAL MEMBRANE PROTEIN"/>
    <property type="match status" value="1"/>
</dbReference>
<keyword evidence="1" id="KW-0812">Transmembrane</keyword>
<evidence type="ECO:0000313" key="2">
    <source>
        <dbReference type="EMBL" id="KOO41075.1"/>
    </source>
</evidence>
<dbReference type="Pfam" id="PF19700">
    <property type="entry name" value="DUF6198"/>
    <property type="match status" value="1"/>
</dbReference>
<feature type="transmembrane region" description="Helical" evidence="1">
    <location>
        <begin position="170"/>
        <end position="194"/>
    </location>
</feature>
<keyword evidence="1" id="KW-1133">Transmembrane helix</keyword>
<evidence type="ECO:0000256" key="1">
    <source>
        <dbReference type="SAM" id="Phobius"/>
    </source>
</evidence>
<feature type="transmembrane region" description="Helical" evidence="1">
    <location>
        <begin position="142"/>
        <end position="164"/>
    </location>
</feature>